<protein>
    <submittedName>
        <fullName evidence="3">Phosphatidylglycerophosphatase A</fullName>
        <ecNumber evidence="3">3.1.3.27</ecNumber>
    </submittedName>
</protein>
<dbReference type="SUPFAM" id="SSF101307">
    <property type="entry name" value="YutG-like"/>
    <property type="match status" value="1"/>
</dbReference>
<evidence type="ECO:0000313" key="4">
    <source>
        <dbReference type="Proteomes" id="UP000069632"/>
    </source>
</evidence>
<feature type="transmembrane region" description="Helical" evidence="1">
    <location>
        <begin position="42"/>
        <end position="60"/>
    </location>
</feature>
<dbReference type="UniPathway" id="UPA00084">
    <property type="reaction ID" value="UER00504"/>
</dbReference>
<organism evidence="3 4">
    <name type="scientific">Campylobacter geochelonis</name>
    <dbReference type="NCBI Taxonomy" id="1780362"/>
    <lineage>
        <taxon>Bacteria</taxon>
        <taxon>Pseudomonadati</taxon>
        <taxon>Campylobacterota</taxon>
        <taxon>Epsilonproteobacteria</taxon>
        <taxon>Campylobacterales</taxon>
        <taxon>Campylobacteraceae</taxon>
        <taxon>Campylobacter</taxon>
    </lineage>
</organism>
<dbReference type="AlphaFoldDB" id="A0A128EGQ1"/>
<feature type="transmembrane region" description="Helical" evidence="1">
    <location>
        <begin position="80"/>
        <end position="104"/>
    </location>
</feature>
<dbReference type="EC" id="3.1.3.27" evidence="3"/>
<keyword evidence="1" id="KW-0812">Transmembrane</keyword>
<dbReference type="InterPro" id="IPR036681">
    <property type="entry name" value="PgpA-like_sf"/>
</dbReference>
<evidence type="ECO:0000259" key="2">
    <source>
        <dbReference type="Pfam" id="PF04608"/>
    </source>
</evidence>
<feature type="domain" description="YutG/PgpA" evidence="2">
    <location>
        <begin position="5"/>
        <end position="142"/>
    </location>
</feature>
<dbReference type="PANTHER" id="PTHR36305:SF1">
    <property type="entry name" value="PHOSPHATIDYLGLYCEROPHOSPHATASE A"/>
    <property type="match status" value="1"/>
</dbReference>
<sequence>MQKLFLTFFYTGLIKPAPGTWGSIAGAIVGVVILKFLTIETLFLLSIVLALISINIINAYEKKVGIHDSSIIVIDEVVGIWIALSISAHSYLAILLSLIFFRLFDICKPSIIGRIDRDVPGGLGVVLDDVVAGAFGGLLSLMCIGAMMKFGLDSYIF</sequence>
<dbReference type="InterPro" id="IPR026037">
    <property type="entry name" value="PgpA"/>
</dbReference>
<evidence type="ECO:0000313" key="3">
    <source>
        <dbReference type="EMBL" id="CZE47592.1"/>
    </source>
</evidence>
<keyword evidence="1" id="KW-1133">Transmembrane helix</keyword>
<dbReference type="InterPro" id="IPR007686">
    <property type="entry name" value="YutG/PgpA"/>
</dbReference>
<gene>
    <name evidence="3" type="primary">pgpA</name>
    <name evidence="3" type="ORF">ERS672216_00975</name>
</gene>
<dbReference type="OrthoDB" id="9804091at2"/>
<dbReference type="PIRSF" id="PIRSF006162">
    <property type="entry name" value="PgpA"/>
    <property type="match status" value="1"/>
</dbReference>
<evidence type="ECO:0000256" key="1">
    <source>
        <dbReference type="SAM" id="Phobius"/>
    </source>
</evidence>
<dbReference type="Proteomes" id="UP000069632">
    <property type="component" value="Unassembled WGS sequence"/>
</dbReference>
<proteinExistence type="predicted"/>
<accession>A0A128EGQ1</accession>
<dbReference type="EMBL" id="FIZP01000003">
    <property type="protein sequence ID" value="CZE47592.1"/>
    <property type="molecule type" value="Genomic_DNA"/>
</dbReference>
<name>A0A128EGQ1_9BACT</name>
<dbReference type="GO" id="GO:0008962">
    <property type="term" value="F:phosphatidylglycerophosphatase activity"/>
    <property type="evidence" value="ECO:0007669"/>
    <property type="project" value="UniProtKB-EC"/>
</dbReference>
<dbReference type="Pfam" id="PF04608">
    <property type="entry name" value="PgpA"/>
    <property type="match status" value="1"/>
</dbReference>
<dbReference type="CDD" id="cd06971">
    <property type="entry name" value="PgpA"/>
    <property type="match status" value="1"/>
</dbReference>
<feature type="transmembrane region" description="Helical" evidence="1">
    <location>
        <begin position="125"/>
        <end position="148"/>
    </location>
</feature>
<dbReference type="GO" id="GO:0006655">
    <property type="term" value="P:phosphatidylglycerol biosynthetic process"/>
    <property type="evidence" value="ECO:0007669"/>
    <property type="project" value="UniProtKB-UniPathway"/>
</dbReference>
<dbReference type="RefSeq" id="WP_075531754.1">
    <property type="nucleotide sequence ID" value="NZ_CP053844.1"/>
</dbReference>
<keyword evidence="1" id="KW-0472">Membrane</keyword>
<dbReference type="PANTHER" id="PTHR36305">
    <property type="entry name" value="PHOSPHATIDYLGLYCEROPHOSPHATASE A"/>
    <property type="match status" value="1"/>
</dbReference>
<keyword evidence="4" id="KW-1185">Reference proteome</keyword>
<feature type="transmembrane region" description="Helical" evidence="1">
    <location>
        <begin position="20"/>
        <end position="37"/>
    </location>
</feature>
<reference evidence="3 4" key="1">
    <citation type="submission" date="2016-02" db="EMBL/GenBank/DDBJ databases">
        <authorList>
            <consortium name="Pathogen Informatics"/>
        </authorList>
    </citation>
    <scope>NUCLEOTIDE SEQUENCE [LARGE SCALE GENOMIC DNA]</scope>
    <source>
        <strain evidence="3 4">RC20</strain>
    </source>
</reference>
<keyword evidence="3" id="KW-0378">Hydrolase</keyword>